<dbReference type="GO" id="GO:0004061">
    <property type="term" value="F:arylformamidase activity"/>
    <property type="evidence" value="ECO:0007669"/>
    <property type="project" value="InterPro"/>
</dbReference>
<accession>A0A1Q2CZM2</accession>
<dbReference type="RefSeq" id="WP_077351064.1">
    <property type="nucleotide sequence ID" value="NZ_CP019607.1"/>
</dbReference>
<dbReference type="Gene3D" id="3.50.30.50">
    <property type="entry name" value="Putative cyclase"/>
    <property type="match status" value="1"/>
</dbReference>
<gene>
    <name evidence="1" type="ORF">BW733_13040</name>
</gene>
<reference evidence="1 2" key="1">
    <citation type="journal article" date="2008" name="Int. J. Syst. Evol. Microbiol.">
        <title>Tessaracoccus flavescens sp. nov., isolated from marine sediment.</title>
        <authorList>
            <person name="Lee D.W."/>
            <person name="Lee S.D."/>
        </authorList>
    </citation>
    <scope>NUCLEOTIDE SEQUENCE [LARGE SCALE GENOMIC DNA]</scope>
    <source>
        <strain evidence="1 2">SST-39T</strain>
    </source>
</reference>
<dbReference type="Pfam" id="PF04199">
    <property type="entry name" value="Cyclase"/>
    <property type="match status" value="1"/>
</dbReference>
<dbReference type="Proteomes" id="UP000188235">
    <property type="component" value="Chromosome"/>
</dbReference>
<dbReference type="PANTHER" id="PTHR31118">
    <property type="entry name" value="CYCLASE-LIKE PROTEIN 2"/>
    <property type="match status" value="1"/>
</dbReference>
<dbReference type="OrthoDB" id="7067800at2"/>
<proteinExistence type="predicted"/>
<evidence type="ECO:0008006" key="3">
    <source>
        <dbReference type="Google" id="ProtNLM"/>
    </source>
</evidence>
<sequence length="260" mass="26916">MSLEANPRDASTTATTIAARDAAFAAFTGGFRLVDLTDALGPDTVLWPGAPALEIVDAVSHDSGGYHARIFTTFEHAGTHFDAPEHFVPGGADTASIGIDDLVVPAVVIDLTEKAAADANAVVEVSDIEAFEAAHGTIEAGSAVLLNSGWAHRKDSALSYAGTESTTDLRFPGFGVEATRLLVSRGVVGLGVDTLGIDPGDKPDFPVHRDVSHPAGLWHLENLINVDQLPATGSVIAVGVPRIVGGTGFPTRVFAFVSRG</sequence>
<dbReference type="InterPro" id="IPR007325">
    <property type="entry name" value="KFase/CYL"/>
</dbReference>
<dbReference type="STRING" id="399497.BW733_13040"/>
<evidence type="ECO:0000313" key="2">
    <source>
        <dbReference type="Proteomes" id="UP000188235"/>
    </source>
</evidence>
<name>A0A1Q2CZM2_9ACTN</name>
<dbReference type="AlphaFoldDB" id="A0A1Q2CZM2"/>
<dbReference type="KEGG" id="tfa:BW733_13040"/>
<organism evidence="1 2">
    <name type="scientific">Tessaracoccus flavescens</name>
    <dbReference type="NCBI Taxonomy" id="399497"/>
    <lineage>
        <taxon>Bacteria</taxon>
        <taxon>Bacillati</taxon>
        <taxon>Actinomycetota</taxon>
        <taxon>Actinomycetes</taxon>
        <taxon>Propionibacteriales</taxon>
        <taxon>Propionibacteriaceae</taxon>
        <taxon>Tessaracoccus</taxon>
    </lineage>
</organism>
<dbReference type="PANTHER" id="PTHR31118:SF12">
    <property type="entry name" value="CYCLASE-LIKE PROTEIN 2"/>
    <property type="match status" value="1"/>
</dbReference>
<dbReference type="GO" id="GO:0019441">
    <property type="term" value="P:L-tryptophan catabolic process to kynurenine"/>
    <property type="evidence" value="ECO:0007669"/>
    <property type="project" value="InterPro"/>
</dbReference>
<dbReference type="SUPFAM" id="SSF102198">
    <property type="entry name" value="Putative cyclase"/>
    <property type="match status" value="1"/>
</dbReference>
<protein>
    <recommendedName>
        <fullName evidence="3">Cyclase</fullName>
    </recommendedName>
</protein>
<keyword evidence="2" id="KW-1185">Reference proteome</keyword>
<dbReference type="InterPro" id="IPR037175">
    <property type="entry name" value="KFase_sf"/>
</dbReference>
<dbReference type="EMBL" id="CP019607">
    <property type="protein sequence ID" value="AQP51606.1"/>
    <property type="molecule type" value="Genomic_DNA"/>
</dbReference>
<evidence type="ECO:0000313" key="1">
    <source>
        <dbReference type="EMBL" id="AQP51606.1"/>
    </source>
</evidence>